<evidence type="ECO:0008006" key="5">
    <source>
        <dbReference type="Google" id="ProtNLM"/>
    </source>
</evidence>
<proteinExistence type="predicted"/>
<dbReference type="OrthoDB" id="7678943at2"/>
<feature type="region of interest" description="Disordered" evidence="1">
    <location>
        <begin position="31"/>
        <end position="60"/>
    </location>
</feature>
<reference evidence="4" key="1">
    <citation type="submission" date="2015-07" db="EMBL/GenBank/DDBJ databases">
        <authorList>
            <person name="Rodrigo-Torres Lidia"/>
            <person name="Arahal R.David."/>
        </authorList>
    </citation>
    <scope>NUCLEOTIDE SEQUENCE [LARGE SCALE GENOMIC DNA]</scope>
    <source>
        <strain evidence="4">CECT 5112</strain>
    </source>
</reference>
<feature type="signal peptide" evidence="2">
    <location>
        <begin position="1"/>
        <end position="21"/>
    </location>
</feature>
<evidence type="ECO:0000313" key="4">
    <source>
        <dbReference type="Proteomes" id="UP000053235"/>
    </source>
</evidence>
<sequence length="81" mass="8680">MRVRRDLCLVFLGASILQSCAVGPGTPLVKAVNPDQKTRSGTVQPPTGYGPPNASVQSKGLINPLERAETEEYLKTLADEQ</sequence>
<gene>
    <name evidence="3" type="ORF">LAX5112_00044</name>
</gene>
<dbReference type="AlphaFoldDB" id="A0A0M6ZLT1"/>
<protein>
    <recommendedName>
        <fullName evidence="5">Beta-barrel assembly complex subunit BamF</fullName>
    </recommendedName>
</protein>
<feature type="chain" id="PRO_5005808836" description="Beta-barrel assembly complex subunit BamF" evidence="2">
    <location>
        <begin position="22"/>
        <end position="81"/>
    </location>
</feature>
<dbReference type="Proteomes" id="UP000053235">
    <property type="component" value="Unassembled WGS sequence"/>
</dbReference>
<dbReference type="EMBL" id="CXWD01000001">
    <property type="protein sequence ID" value="CTQ63725.1"/>
    <property type="molecule type" value="Genomic_DNA"/>
</dbReference>
<evidence type="ECO:0000313" key="3">
    <source>
        <dbReference type="EMBL" id="CTQ63725.1"/>
    </source>
</evidence>
<dbReference type="PROSITE" id="PS51257">
    <property type="entry name" value="PROKAR_LIPOPROTEIN"/>
    <property type="match status" value="1"/>
</dbReference>
<organism evidence="3 4">
    <name type="scientific">Roseibium alexandrii</name>
    <dbReference type="NCBI Taxonomy" id="388408"/>
    <lineage>
        <taxon>Bacteria</taxon>
        <taxon>Pseudomonadati</taxon>
        <taxon>Pseudomonadota</taxon>
        <taxon>Alphaproteobacteria</taxon>
        <taxon>Hyphomicrobiales</taxon>
        <taxon>Stappiaceae</taxon>
        <taxon>Roseibium</taxon>
    </lineage>
</organism>
<evidence type="ECO:0000256" key="2">
    <source>
        <dbReference type="SAM" id="SignalP"/>
    </source>
</evidence>
<dbReference type="STRING" id="388408.LAX5112_00044"/>
<keyword evidence="4" id="KW-1185">Reference proteome</keyword>
<evidence type="ECO:0000256" key="1">
    <source>
        <dbReference type="SAM" id="MobiDB-lite"/>
    </source>
</evidence>
<accession>A0A0M6ZLT1</accession>
<dbReference type="RefSeq" id="WP_144432008.1">
    <property type="nucleotide sequence ID" value="NZ_CXWD01000001.1"/>
</dbReference>
<name>A0A0M6ZLT1_9HYPH</name>
<keyword evidence="2" id="KW-0732">Signal</keyword>